<dbReference type="Pfam" id="PF00561">
    <property type="entry name" value="Abhydrolase_1"/>
    <property type="match status" value="1"/>
</dbReference>
<proteinExistence type="predicted"/>
<gene>
    <name evidence="2" type="ORF">HRQ87_05905</name>
</gene>
<dbReference type="EMBL" id="JABUFE010000002">
    <property type="protein sequence ID" value="NSX54330.1"/>
    <property type="molecule type" value="Genomic_DNA"/>
</dbReference>
<protein>
    <submittedName>
        <fullName evidence="2">Alpha/beta hydrolase</fullName>
    </submittedName>
</protein>
<name>A0ABX2IP47_9RHOB</name>
<accession>A0ABX2IP47</accession>
<dbReference type="InterPro" id="IPR029058">
    <property type="entry name" value="AB_hydrolase_fold"/>
</dbReference>
<dbReference type="SUPFAM" id="SSF53474">
    <property type="entry name" value="alpha/beta-Hydrolases"/>
    <property type="match status" value="1"/>
</dbReference>
<organism evidence="2 3">
    <name type="scientific">Parasulfitobacter algicola</name>
    <dbReference type="NCBI Taxonomy" id="2614809"/>
    <lineage>
        <taxon>Bacteria</taxon>
        <taxon>Pseudomonadati</taxon>
        <taxon>Pseudomonadota</taxon>
        <taxon>Alphaproteobacteria</taxon>
        <taxon>Rhodobacterales</taxon>
        <taxon>Roseobacteraceae</taxon>
        <taxon>Parasulfitobacter</taxon>
    </lineage>
</organism>
<keyword evidence="2" id="KW-0378">Hydrolase</keyword>
<evidence type="ECO:0000259" key="1">
    <source>
        <dbReference type="Pfam" id="PF00561"/>
    </source>
</evidence>
<dbReference type="Gene3D" id="3.40.50.1820">
    <property type="entry name" value="alpha/beta hydrolase"/>
    <property type="match status" value="1"/>
</dbReference>
<reference evidence="2 3" key="1">
    <citation type="submission" date="2020-06" db="EMBL/GenBank/DDBJ databases">
        <title>Sulfitobacter algicola sp. nov., isolated from green algae.</title>
        <authorList>
            <person name="Wang C."/>
        </authorList>
    </citation>
    <scope>NUCLEOTIDE SEQUENCE [LARGE SCALE GENOMIC DNA]</scope>
    <source>
        <strain evidence="2 3">1151</strain>
    </source>
</reference>
<dbReference type="InterPro" id="IPR000073">
    <property type="entry name" value="AB_hydrolase_1"/>
</dbReference>
<dbReference type="GO" id="GO:0016787">
    <property type="term" value="F:hydrolase activity"/>
    <property type="evidence" value="ECO:0007669"/>
    <property type="project" value="UniProtKB-KW"/>
</dbReference>
<evidence type="ECO:0000313" key="2">
    <source>
        <dbReference type="EMBL" id="NSX54330.1"/>
    </source>
</evidence>
<keyword evidence="3" id="KW-1185">Reference proteome</keyword>
<sequence length="232" mass="25865">MKLVLLPGLDGTGQFLTEFSAIFPGTCQIIRYPTHMTRYADLQDWLTPLLPQEPFVLIAESFAGPLAIRIAANTPEHLKALILVASFAKPPRPLPAITAQLLKIVPLGFKPATRLMLRVVMGRHASSQFQTEFHNSIKDIPRSTLANRLAQVLTSDHTDLLSKITIPRLYLQASQDWLVPKSAANPFIHHWGAACIRQVKAPHFALQSHPGECAKYINDFIDRLDEVGQLHD</sequence>
<dbReference type="Proteomes" id="UP000777935">
    <property type="component" value="Unassembled WGS sequence"/>
</dbReference>
<evidence type="ECO:0000313" key="3">
    <source>
        <dbReference type="Proteomes" id="UP000777935"/>
    </source>
</evidence>
<feature type="domain" description="AB hydrolase-1" evidence="1">
    <location>
        <begin position="38"/>
        <end position="207"/>
    </location>
</feature>
<comment type="caution">
    <text evidence="2">The sequence shown here is derived from an EMBL/GenBank/DDBJ whole genome shotgun (WGS) entry which is preliminary data.</text>
</comment>
<dbReference type="RefSeq" id="WP_174136223.1">
    <property type="nucleotide sequence ID" value="NZ_JABUFE010000002.1"/>
</dbReference>